<gene>
    <name evidence="2" type="primary">TGAM_1764</name>
    <name evidence="2" type="ORF">g.5236</name>
</gene>
<evidence type="ECO:0000256" key="1">
    <source>
        <dbReference type="SAM" id="Phobius"/>
    </source>
</evidence>
<protein>
    <submittedName>
        <fullName evidence="2">Digeranylgeranylglyceryl phosphate synthase</fullName>
    </submittedName>
</protein>
<feature type="transmembrane region" description="Helical" evidence="1">
    <location>
        <begin position="82"/>
        <end position="100"/>
    </location>
</feature>
<organism evidence="2">
    <name type="scientific">Anthurium amnicola</name>
    <dbReference type="NCBI Taxonomy" id="1678845"/>
    <lineage>
        <taxon>Eukaryota</taxon>
        <taxon>Viridiplantae</taxon>
        <taxon>Streptophyta</taxon>
        <taxon>Embryophyta</taxon>
        <taxon>Tracheophyta</taxon>
        <taxon>Spermatophyta</taxon>
        <taxon>Magnoliopsida</taxon>
        <taxon>Liliopsida</taxon>
        <taxon>Araceae</taxon>
        <taxon>Pothoideae</taxon>
        <taxon>Potheae</taxon>
        <taxon>Anthurium</taxon>
    </lineage>
</organism>
<dbReference type="AlphaFoldDB" id="A0A1D1Y725"/>
<keyword evidence="1" id="KW-0812">Transmembrane</keyword>
<evidence type="ECO:0000313" key="2">
    <source>
        <dbReference type="EMBL" id="JAT50439.1"/>
    </source>
</evidence>
<feature type="non-terminal residue" evidence="2">
    <location>
        <position position="167"/>
    </location>
</feature>
<name>A0A1D1Y725_9ARAE</name>
<accession>A0A1D1Y725</accession>
<keyword evidence="1" id="KW-1133">Transmembrane helix</keyword>
<feature type="transmembrane region" description="Helical" evidence="1">
    <location>
        <begin position="54"/>
        <end position="76"/>
    </location>
</feature>
<reference evidence="2" key="1">
    <citation type="submission" date="2015-07" db="EMBL/GenBank/DDBJ databases">
        <title>Transcriptome Assembly of Anthurium amnicola.</title>
        <authorList>
            <person name="Suzuki J."/>
        </authorList>
    </citation>
    <scope>NUCLEOTIDE SEQUENCE</scope>
</reference>
<keyword evidence="1" id="KW-0472">Membrane</keyword>
<sequence>MAFSHFLWSSMEGQSIQLRQSTRVPSSLHPFSCKNGVHRLQPLARVSGRHLLRLSLLSLSQFSFVLWSAMLFYPWIRSELGFVGQLLISTVSSFFVLYELCSCVGYGWHGRLICCGIFLILLVVWVMMLRLKVCFLTRWKSHSLVLCNDHIFCLVLRHQCFLMKYLS</sequence>
<feature type="transmembrane region" description="Helical" evidence="1">
    <location>
        <begin position="112"/>
        <end position="131"/>
    </location>
</feature>
<proteinExistence type="predicted"/>
<dbReference type="EMBL" id="GDJX01017497">
    <property type="protein sequence ID" value="JAT50439.1"/>
    <property type="molecule type" value="Transcribed_RNA"/>
</dbReference>